<evidence type="ECO:0000313" key="5">
    <source>
        <dbReference type="Proteomes" id="UP000261560"/>
    </source>
</evidence>
<accession>A0A3B3D7Q5</accession>
<dbReference type="GeneTree" id="ENSGT00940000177262"/>
<keyword evidence="2" id="KW-0812">Transmembrane</keyword>
<evidence type="ECO:0000313" key="4">
    <source>
        <dbReference type="Ensembl" id="ENSOMEP00000026118.1"/>
    </source>
</evidence>
<reference evidence="4" key="1">
    <citation type="submission" date="2025-08" db="UniProtKB">
        <authorList>
            <consortium name="Ensembl"/>
        </authorList>
    </citation>
    <scope>IDENTIFICATION</scope>
</reference>
<feature type="compositionally biased region" description="Basic and acidic residues" evidence="1">
    <location>
        <begin position="171"/>
        <end position="188"/>
    </location>
</feature>
<protein>
    <recommendedName>
        <fullName evidence="3">Ig-like domain-containing protein</fullName>
    </recommendedName>
</protein>
<evidence type="ECO:0000256" key="2">
    <source>
        <dbReference type="SAM" id="Phobius"/>
    </source>
</evidence>
<feature type="transmembrane region" description="Helical" evidence="2">
    <location>
        <begin position="132"/>
        <end position="151"/>
    </location>
</feature>
<feature type="region of interest" description="Disordered" evidence="1">
    <location>
        <begin position="158"/>
        <end position="188"/>
    </location>
</feature>
<dbReference type="PROSITE" id="PS50835">
    <property type="entry name" value="IG_LIKE"/>
    <property type="match status" value="1"/>
</dbReference>
<organism evidence="4 5">
    <name type="scientific">Oryzias melastigma</name>
    <name type="common">Marine medaka</name>
    <dbReference type="NCBI Taxonomy" id="30732"/>
    <lineage>
        <taxon>Eukaryota</taxon>
        <taxon>Metazoa</taxon>
        <taxon>Chordata</taxon>
        <taxon>Craniata</taxon>
        <taxon>Vertebrata</taxon>
        <taxon>Euteleostomi</taxon>
        <taxon>Actinopterygii</taxon>
        <taxon>Neopterygii</taxon>
        <taxon>Teleostei</taxon>
        <taxon>Neoteleostei</taxon>
        <taxon>Acanthomorphata</taxon>
        <taxon>Ovalentaria</taxon>
        <taxon>Atherinomorphae</taxon>
        <taxon>Beloniformes</taxon>
        <taxon>Adrianichthyidae</taxon>
        <taxon>Oryziinae</taxon>
        <taxon>Oryzias</taxon>
    </lineage>
</organism>
<proteinExistence type="predicted"/>
<keyword evidence="5" id="KW-1185">Reference proteome</keyword>
<evidence type="ECO:0000259" key="3">
    <source>
        <dbReference type="PROSITE" id="PS50835"/>
    </source>
</evidence>
<feature type="compositionally biased region" description="Polar residues" evidence="1">
    <location>
        <begin position="158"/>
        <end position="170"/>
    </location>
</feature>
<keyword evidence="2" id="KW-0472">Membrane</keyword>
<dbReference type="AlphaFoldDB" id="A0A3B3D7Q5"/>
<dbReference type="PaxDb" id="30732-ENSOMEP00000026118"/>
<dbReference type="Ensembl" id="ENSOMET00000005364.1">
    <property type="protein sequence ID" value="ENSOMEP00000026118.1"/>
    <property type="gene ID" value="ENSOMEG00000007751.1"/>
</dbReference>
<reference evidence="4" key="2">
    <citation type="submission" date="2025-09" db="UniProtKB">
        <authorList>
            <consortium name="Ensembl"/>
        </authorList>
    </citation>
    <scope>IDENTIFICATION</scope>
</reference>
<dbReference type="Proteomes" id="UP000261560">
    <property type="component" value="Unplaced"/>
</dbReference>
<evidence type="ECO:0000256" key="1">
    <source>
        <dbReference type="SAM" id="MobiDB-lite"/>
    </source>
</evidence>
<name>A0A3B3D7Q5_ORYME</name>
<keyword evidence="2" id="KW-1133">Transmembrane helix</keyword>
<dbReference type="InterPro" id="IPR007110">
    <property type="entry name" value="Ig-like_dom"/>
</dbReference>
<feature type="domain" description="Ig-like" evidence="3">
    <location>
        <begin position="4"/>
        <end position="107"/>
    </location>
</feature>
<sequence>RVLPSIILSNVRSLRNKSDELQANVLHMYEYRTASILAFTITWLNEKDSNDSLHIDGFGSPIRLDRDCKTTQKQLGGGNVENEDSGKFECKVGHENDPDDSLLKLISSIHLSVIPPGEDGVKDGVGRDRHGLIVLSVLLVALVLVVGFLIYKKIKAPNQTPRDSNDQQNAELDHLNSDSNTERNTENN</sequence>